<sequence>MGEESKPVLDDFVEDDQFELESYLTYLFDQINHDNEILLET</sequence>
<protein>
    <submittedName>
        <fullName evidence="1">Uncharacterized protein</fullName>
    </submittedName>
</protein>
<reference evidence="1 2" key="1">
    <citation type="journal article" date="2015" name="Genome Announc.">
        <title>Complete genome sequences for 35 biothreat assay-relevant bacillus species.</title>
        <authorList>
            <person name="Johnson S.L."/>
            <person name="Daligault H.E."/>
            <person name="Davenport K.W."/>
            <person name="Jaissle J."/>
            <person name="Frey K.G."/>
            <person name="Ladner J.T."/>
            <person name="Broomall S.M."/>
            <person name="Bishop-Lilly K.A."/>
            <person name="Bruce D.C."/>
            <person name="Gibbons H.S."/>
            <person name="Coyne S.R."/>
            <person name="Lo C.C."/>
            <person name="Meincke L."/>
            <person name="Munk A.C."/>
            <person name="Koroleva G.I."/>
            <person name="Rosenzweig C.N."/>
            <person name="Palacios G.F."/>
            <person name="Redden C.L."/>
            <person name="Minogue T.D."/>
            <person name="Chain P.S."/>
        </authorList>
    </citation>
    <scope>NUCLEOTIDE SEQUENCE [LARGE SCALE GENOMIC DNA]</scope>
    <source>
        <strain evidence="2">ATCC 14581 / DSM 32 / JCM 2506 / NBRC 15308 / NCIMB 9376 / NCTC 10342 / NRRL B-14308 / VKM B-512</strain>
    </source>
</reference>
<organism evidence="1 2">
    <name type="scientific">Priestia megaterium (strain ATCC 14581 / DSM 32 / CCUG 1817 / JCM 2506 / NBRC 15308 / NCIMB 9376 / NCTC 10342 / NRRL B-14308 / VKM B-512 / Ford 19)</name>
    <name type="common">Bacillus megaterium</name>
    <dbReference type="NCBI Taxonomy" id="1348623"/>
    <lineage>
        <taxon>Bacteria</taxon>
        <taxon>Bacillati</taxon>
        <taxon>Bacillota</taxon>
        <taxon>Bacilli</taxon>
        <taxon>Bacillales</taxon>
        <taxon>Bacillaceae</taxon>
        <taxon>Priestia</taxon>
    </lineage>
</organism>
<dbReference type="HOGENOM" id="CLU_217480_0_0_9"/>
<dbReference type="RefSeq" id="WP_255323595.1">
    <property type="nucleotide sequence ID" value="NZ_BCVB01000005.1"/>
</dbReference>
<evidence type="ECO:0000313" key="2">
    <source>
        <dbReference type="Proteomes" id="UP000031829"/>
    </source>
</evidence>
<proteinExistence type="predicted"/>
<name>A0A0B6AR72_PRIM2</name>
<dbReference type="GeneID" id="93646319"/>
<dbReference type="AlphaFoldDB" id="A0A0B6AR72"/>
<accession>A0A0B6AR72</accession>
<dbReference type="KEGG" id="bmeg:BG04_4147"/>
<evidence type="ECO:0000313" key="1">
    <source>
        <dbReference type="EMBL" id="AJI22334.1"/>
    </source>
</evidence>
<dbReference type="EMBL" id="CP009920">
    <property type="protein sequence ID" value="AJI22334.1"/>
    <property type="molecule type" value="Genomic_DNA"/>
</dbReference>
<dbReference type="Proteomes" id="UP000031829">
    <property type="component" value="Chromosome"/>
</dbReference>
<gene>
    <name evidence="1" type="ORF">BG04_4147</name>
</gene>